<reference evidence="2 3" key="1">
    <citation type="submission" date="2019-05" db="EMBL/GenBank/DDBJ databases">
        <authorList>
            <person name="Stoner T.H."/>
            <person name="Aull H.G."/>
            <person name="Divens A.M."/>
            <person name="Zack K."/>
            <person name="Garlena R.A."/>
            <person name="Russell D.A."/>
            <person name="Pope W.H."/>
            <person name="Jacobs-Sera D."/>
            <person name="Hatfull G.F."/>
        </authorList>
    </citation>
    <scope>NUCLEOTIDE SEQUENCE [LARGE SCALE GENOMIC DNA]</scope>
</reference>
<protein>
    <submittedName>
        <fullName evidence="2">Uncharacterized protein</fullName>
    </submittedName>
</protein>
<evidence type="ECO:0000256" key="1">
    <source>
        <dbReference type="SAM" id="Phobius"/>
    </source>
</evidence>
<dbReference type="RefSeq" id="YP_010751180.1">
    <property type="nucleotide sequence ID" value="NC_073366.1"/>
</dbReference>
<keyword evidence="1" id="KW-0812">Transmembrane</keyword>
<dbReference type="Proteomes" id="UP000315956">
    <property type="component" value="Segment"/>
</dbReference>
<evidence type="ECO:0000313" key="3">
    <source>
        <dbReference type="Proteomes" id="UP000315956"/>
    </source>
</evidence>
<organism evidence="2 3">
    <name type="scientific">Microbacterium phage Margaery</name>
    <dbReference type="NCBI Taxonomy" id="2591217"/>
    <lineage>
        <taxon>Viruses</taxon>
        <taxon>Duplodnaviria</taxon>
        <taxon>Heunggongvirae</taxon>
        <taxon>Uroviricota</taxon>
        <taxon>Caudoviricetes</taxon>
        <taxon>Hodgkinviridae</taxon>
        <taxon>Margaeryvirus</taxon>
        <taxon>Margaeryvirus margaery</taxon>
    </lineage>
</organism>
<accession>A0A514DHR4</accession>
<keyword evidence="3" id="KW-1185">Reference proteome</keyword>
<keyword evidence="1" id="KW-0472">Membrane</keyword>
<dbReference type="GeneID" id="80004843"/>
<feature type="transmembrane region" description="Helical" evidence="1">
    <location>
        <begin position="12"/>
        <end position="34"/>
    </location>
</feature>
<gene>
    <name evidence="2" type="primary">79</name>
    <name evidence="2" type="ORF">PBI_MARGAERY_80</name>
</gene>
<evidence type="ECO:0000313" key="2">
    <source>
        <dbReference type="EMBL" id="QDH93137.1"/>
    </source>
</evidence>
<proteinExistence type="predicted"/>
<dbReference type="EMBL" id="MK937606">
    <property type="protein sequence ID" value="QDH93137.1"/>
    <property type="molecule type" value="Genomic_DNA"/>
</dbReference>
<keyword evidence="1" id="KW-1133">Transmembrane helix</keyword>
<name>A0A514DHR4_9CAUD</name>
<sequence length="38" mass="4151">MTRREPEKWHEVPGVRGILVAGGALVVILAYATVFGAW</sequence>
<dbReference type="KEGG" id="vg:80004843"/>